<protein>
    <submittedName>
        <fullName evidence="2">Spore cortex biosynthesis protein YabQ</fullName>
    </submittedName>
</protein>
<dbReference type="OrthoDB" id="9801633at2"/>
<sequence length="165" mass="19683">MNKVIMVELRFFAASVIWGMLLIVFYDLLRIFRRVVKHNGFFIAIEDIIYWVICSLLIFRMMYEQNNGIIRGFSILAMLLGMLIFHHAISDFFVNIISVLIHKLFRFIGMILKTIFKPFYFVLKKIKKVFSWVFRKIKKFRSKILLLKKNRKSSKMAVSDDEKGD</sequence>
<dbReference type="RefSeq" id="WP_091688857.1">
    <property type="nucleotide sequence ID" value="NZ_BAABFM010000031.1"/>
</dbReference>
<accession>A0A1I5IT15</accession>
<keyword evidence="1" id="KW-0812">Transmembrane</keyword>
<keyword evidence="1" id="KW-0472">Membrane</keyword>
<dbReference type="EMBL" id="FOWD01000052">
    <property type="protein sequence ID" value="SFO63632.1"/>
    <property type="molecule type" value="Genomic_DNA"/>
</dbReference>
<dbReference type="NCBIfam" id="TIGR02893">
    <property type="entry name" value="spore_yabQ"/>
    <property type="match status" value="1"/>
</dbReference>
<proteinExistence type="predicted"/>
<evidence type="ECO:0000313" key="2">
    <source>
        <dbReference type="EMBL" id="SFO63632.1"/>
    </source>
</evidence>
<keyword evidence="3" id="KW-1185">Reference proteome</keyword>
<keyword evidence="1" id="KW-1133">Transmembrane helix</keyword>
<dbReference type="Proteomes" id="UP000198806">
    <property type="component" value="Unassembled WGS sequence"/>
</dbReference>
<feature type="transmembrane region" description="Helical" evidence="1">
    <location>
        <begin position="41"/>
        <end position="63"/>
    </location>
</feature>
<feature type="transmembrane region" description="Helical" evidence="1">
    <location>
        <begin position="104"/>
        <end position="123"/>
    </location>
</feature>
<organism evidence="2 3">
    <name type="scientific">Anaerocolumna aminovalerica</name>
    <dbReference type="NCBI Taxonomy" id="1527"/>
    <lineage>
        <taxon>Bacteria</taxon>
        <taxon>Bacillati</taxon>
        <taxon>Bacillota</taxon>
        <taxon>Clostridia</taxon>
        <taxon>Lachnospirales</taxon>
        <taxon>Lachnospiraceae</taxon>
        <taxon>Anaerocolumna</taxon>
    </lineage>
</organism>
<name>A0A1I5IT15_9FIRM</name>
<feature type="transmembrane region" description="Helical" evidence="1">
    <location>
        <begin position="75"/>
        <end position="98"/>
    </location>
</feature>
<gene>
    <name evidence="2" type="ORF">SAMN04489757_1528</name>
</gene>
<dbReference type="STRING" id="1527.SAMN04489757_1528"/>
<feature type="transmembrane region" description="Helical" evidence="1">
    <location>
        <begin position="12"/>
        <end position="29"/>
    </location>
</feature>
<dbReference type="Pfam" id="PF09578">
    <property type="entry name" value="Spore_YabQ"/>
    <property type="match status" value="1"/>
</dbReference>
<dbReference type="InterPro" id="IPR019074">
    <property type="entry name" value="YabQ"/>
</dbReference>
<evidence type="ECO:0000256" key="1">
    <source>
        <dbReference type="SAM" id="Phobius"/>
    </source>
</evidence>
<reference evidence="2 3" key="1">
    <citation type="submission" date="2016-10" db="EMBL/GenBank/DDBJ databases">
        <authorList>
            <person name="de Groot N.N."/>
        </authorList>
    </citation>
    <scope>NUCLEOTIDE SEQUENCE [LARGE SCALE GENOMIC DNA]</scope>
    <source>
        <strain evidence="2 3">DSM 1283</strain>
    </source>
</reference>
<evidence type="ECO:0000313" key="3">
    <source>
        <dbReference type="Proteomes" id="UP000198806"/>
    </source>
</evidence>
<dbReference type="AlphaFoldDB" id="A0A1I5IT15"/>